<dbReference type="PANTHER" id="PTHR35558:SF1">
    <property type="entry name" value="ENDONUCLEASE_EXONUCLEASE_PHOSPHATASE DOMAIN-CONTAINING PROTEIN"/>
    <property type="match status" value="1"/>
</dbReference>
<dbReference type="PANTHER" id="PTHR35558">
    <property type="entry name" value="SGNH_HYDRO DOMAIN-CONTAINING PROTEIN"/>
    <property type="match status" value="1"/>
</dbReference>
<gene>
    <name evidence="4" type="ORF">XELAEV_18000143mg</name>
</gene>
<dbReference type="GO" id="GO:0008270">
    <property type="term" value="F:zinc ion binding"/>
    <property type="evidence" value="ECO:0007669"/>
    <property type="project" value="UniProtKB-KW"/>
</dbReference>
<feature type="zinc finger region" description="C3H1-type" evidence="1">
    <location>
        <begin position="112"/>
        <end position="139"/>
    </location>
</feature>
<dbReference type="PROSITE" id="PS50103">
    <property type="entry name" value="ZF_C3H1"/>
    <property type="match status" value="1"/>
</dbReference>
<keyword evidence="1" id="KW-0863">Zinc-finger</keyword>
<evidence type="ECO:0000256" key="2">
    <source>
        <dbReference type="SAM" id="MobiDB-lite"/>
    </source>
</evidence>
<keyword evidence="1" id="KW-0862">Zinc</keyword>
<evidence type="ECO:0000259" key="3">
    <source>
        <dbReference type="PROSITE" id="PS50103"/>
    </source>
</evidence>
<feature type="domain" description="C3H1-type" evidence="3">
    <location>
        <begin position="112"/>
        <end position="139"/>
    </location>
</feature>
<sequence>VFLQAERKGDSEEERRRPVARTLSNWLQAFCIYANILCQKHPEYGPGLFKHVDIILEAYKSYGGIAWYIYDDRFRQKMAIHGSLTWGSKDIDLWMGMLTTRSSTPLPTKNPTVKTNACWSFNESFCKWQSNCRYKHECSVCAGAHPAFRCAKRFLHTKPNSKEQPNKGDHAGEVVRNAPLPKNLSRTAEGSSN</sequence>
<dbReference type="Proteomes" id="UP000694892">
    <property type="component" value="Unassembled WGS sequence"/>
</dbReference>
<evidence type="ECO:0000313" key="4">
    <source>
        <dbReference type="EMBL" id="OCT55683.1"/>
    </source>
</evidence>
<feature type="compositionally biased region" description="Polar residues" evidence="2">
    <location>
        <begin position="184"/>
        <end position="193"/>
    </location>
</feature>
<feature type="compositionally biased region" description="Basic and acidic residues" evidence="2">
    <location>
        <begin position="160"/>
        <end position="173"/>
    </location>
</feature>
<evidence type="ECO:0000256" key="1">
    <source>
        <dbReference type="PROSITE-ProRule" id="PRU00723"/>
    </source>
</evidence>
<dbReference type="EMBL" id="KV477630">
    <property type="protein sequence ID" value="OCT55683.1"/>
    <property type="molecule type" value="Genomic_DNA"/>
</dbReference>
<proteinExistence type="predicted"/>
<feature type="non-terminal residue" evidence="4">
    <location>
        <position position="1"/>
    </location>
</feature>
<protein>
    <recommendedName>
        <fullName evidence="3">C3H1-type domain-containing protein</fullName>
    </recommendedName>
</protein>
<dbReference type="AlphaFoldDB" id="A0A974GYM8"/>
<reference evidence="4" key="1">
    <citation type="submission" date="2016-05" db="EMBL/GenBank/DDBJ databases">
        <title>WGS assembly of Xenopus laevis.</title>
        <authorList>
            <person name="Session A."/>
            <person name="Uno Y."/>
            <person name="Kwon T."/>
            <person name="Chapman J."/>
            <person name="Toyoda A."/>
            <person name="Takahashi S."/>
            <person name="Fukui A."/>
            <person name="Hikosaka A."/>
            <person name="Putnam N."/>
            <person name="Stites J."/>
            <person name="Van Heeringen S."/>
            <person name="Quigley I."/>
            <person name="Heinz S."/>
            <person name="Hellsten U."/>
            <person name="Lyons J."/>
            <person name="Suzuki A."/>
            <person name="Kondo M."/>
            <person name="Ogino H."/>
            <person name="Ochi H."/>
            <person name="Bogdanovic O."/>
            <person name="Lister R."/>
            <person name="Georgiou G."/>
            <person name="Paranjpe S."/>
            <person name="Van Kruijsbergen I."/>
            <person name="Mozaffari S."/>
            <person name="Shu S."/>
            <person name="Schmutz J."/>
            <person name="Jenkins J."/>
            <person name="Grimwood J."/>
            <person name="Carlson J."/>
            <person name="Mitros T."/>
            <person name="Simakov O."/>
            <person name="Heald R."/>
            <person name="Miller K."/>
            <person name="Haudenschild C."/>
            <person name="Kuroki Y."/>
            <person name="Tanaka T."/>
            <person name="Michiue T."/>
            <person name="Watanabe M."/>
            <person name="Kinoshita T."/>
            <person name="Ohta Y."/>
            <person name="Mawaribuchi S."/>
            <person name="Suzuki Y."/>
            <person name="Haramoto Y."/>
            <person name="Yamamoto T."/>
            <person name="Takagi C."/>
            <person name="Kitzman J."/>
            <person name="Shendure J."/>
            <person name="Nakayama T."/>
            <person name="Izutsu Y."/>
            <person name="Robert J."/>
            <person name="Dichmann D."/>
            <person name="Flajnik M."/>
            <person name="Houston D."/>
            <person name="Marcotte E."/>
            <person name="Wallingford J."/>
            <person name="Ito Y."/>
            <person name="Asashima M."/>
            <person name="Ueno N."/>
            <person name="Matsuda Y."/>
            <person name="Jan Veenstra G."/>
            <person name="Fujiyama A."/>
            <person name="Harland R."/>
            <person name="Taira M."/>
            <person name="Rokhsar D.S."/>
        </authorList>
    </citation>
    <scope>NUCLEOTIDE SEQUENCE</scope>
    <source>
        <strain evidence="4">J</strain>
        <tissue evidence="4">Blood</tissue>
    </source>
</reference>
<organism evidence="4">
    <name type="scientific">Xenopus laevis</name>
    <name type="common">African clawed frog</name>
    <dbReference type="NCBI Taxonomy" id="8355"/>
    <lineage>
        <taxon>Eukaryota</taxon>
        <taxon>Metazoa</taxon>
        <taxon>Chordata</taxon>
        <taxon>Craniata</taxon>
        <taxon>Vertebrata</taxon>
        <taxon>Euteleostomi</taxon>
        <taxon>Amphibia</taxon>
        <taxon>Batrachia</taxon>
        <taxon>Anura</taxon>
        <taxon>Pipoidea</taxon>
        <taxon>Pipidae</taxon>
        <taxon>Xenopodinae</taxon>
        <taxon>Xenopus</taxon>
        <taxon>Xenopus</taxon>
    </lineage>
</organism>
<name>A0A974GYM8_XENLA</name>
<feature type="region of interest" description="Disordered" evidence="2">
    <location>
        <begin position="159"/>
        <end position="193"/>
    </location>
</feature>
<accession>A0A974GYM8</accession>
<keyword evidence="1" id="KW-0479">Metal-binding</keyword>
<dbReference type="InterPro" id="IPR000571">
    <property type="entry name" value="Znf_CCCH"/>
</dbReference>